<dbReference type="GO" id="GO:0003735">
    <property type="term" value="F:structural constituent of ribosome"/>
    <property type="evidence" value="ECO:0007669"/>
    <property type="project" value="InterPro"/>
</dbReference>
<keyword evidence="4 7" id="KW-0689">Ribosomal protein</keyword>
<keyword evidence="3 7" id="KW-0694">RNA-binding</keyword>
<dbReference type="AlphaFoldDB" id="A0A1G2ART0"/>
<dbReference type="STRING" id="1798540.A3B74_02510"/>
<dbReference type="InterPro" id="IPR000630">
    <property type="entry name" value="Ribosomal_uS8"/>
</dbReference>
<dbReference type="InterPro" id="IPR047863">
    <property type="entry name" value="Ribosomal_uS8_CS"/>
</dbReference>
<reference evidence="9 10" key="1">
    <citation type="journal article" date="2016" name="Nat. Commun.">
        <title>Thousands of microbial genomes shed light on interconnected biogeochemical processes in an aquifer system.</title>
        <authorList>
            <person name="Anantharaman K."/>
            <person name="Brown C.T."/>
            <person name="Hug L.A."/>
            <person name="Sharon I."/>
            <person name="Castelle C.J."/>
            <person name="Probst A.J."/>
            <person name="Thomas B.C."/>
            <person name="Singh A."/>
            <person name="Wilkins M.J."/>
            <person name="Karaoz U."/>
            <person name="Brodie E.L."/>
            <person name="Williams K.H."/>
            <person name="Hubbard S.S."/>
            <person name="Banfield J.F."/>
        </authorList>
    </citation>
    <scope>NUCLEOTIDE SEQUENCE [LARGE SCALE GENOMIC DNA]</scope>
</reference>
<dbReference type="Gene3D" id="3.30.1490.10">
    <property type="match status" value="1"/>
</dbReference>
<keyword evidence="2 7" id="KW-0699">rRNA-binding</keyword>
<dbReference type="PROSITE" id="PS00053">
    <property type="entry name" value="RIBOSOMAL_S8"/>
    <property type="match status" value="1"/>
</dbReference>
<evidence type="ECO:0000256" key="7">
    <source>
        <dbReference type="HAMAP-Rule" id="MF_01302"/>
    </source>
</evidence>
<dbReference type="GO" id="GO:0019843">
    <property type="term" value="F:rRNA binding"/>
    <property type="evidence" value="ECO:0007669"/>
    <property type="project" value="UniProtKB-UniRule"/>
</dbReference>
<keyword evidence="5 7" id="KW-0687">Ribonucleoprotein</keyword>
<accession>A0A1G2ART0</accession>
<gene>
    <name evidence="7" type="primary">rpsH</name>
    <name evidence="9" type="ORF">A3B74_02510</name>
</gene>
<comment type="subunit">
    <text evidence="7">Part of the 30S ribosomal subunit. Contacts proteins S5 and S12.</text>
</comment>
<comment type="similarity">
    <text evidence="1 7 8">Belongs to the universal ribosomal protein uS8 family.</text>
</comment>
<evidence type="ECO:0000256" key="8">
    <source>
        <dbReference type="RuleBase" id="RU003660"/>
    </source>
</evidence>
<dbReference type="GO" id="GO:1990904">
    <property type="term" value="C:ribonucleoprotein complex"/>
    <property type="evidence" value="ECO:0007669"/>
    <property type="project" value="UniProtKB-KW"/>
</dbReference>
<dbReference type="NCBIfam" id="NF001109">
    <property type="entry name" value="PRK00136.1"/>
    <property type="match status" value="1"/>
</dbReference>
<dbReference type="Pfam" id="PF00410">
    <property type="entry name" value="Ribosomal_S8"/>
    <property type="match status" value="1"/>
</dbReference>
<dbReference type="FunFam" id="3.30.1370.30:FF:000002">
    <property type="entry name" value="30S ribosomal protein S8"/>
    <property type="match status" value="1"/>
</dbReference>
<evidence type="ECO:0000313" key="9">
    <source>
        <dbReference type="EMBL" id="OGY79621.1"/>
    </source>
</evidence>
<dbReference type="Proteomes" id="UP000177165">
    <property type="component" value="Unassembled WGS sequence"/>
</dbReference>
<evidence type="ECO:0000256" key="1">
    <source>
        <dbReference type="ARBA" id="ARBA00006471"/>
    </source>
</evidence>
<evidence type="ECO:0000256" key="2">
    <source>
        <dbReference type="ARBA" id="ARBA00022730"/>
    </source>
</evidence>
<proteinExistence type="inferred from homology"/>
<dbReference type="PANTHER" id="PTHR11758">
    <property type="entry name" value="40S RIBOSOMAL PROTEIN S15A"/>
    <property type="match status" value="1"/>
</dbReference>
<dbReference type="SUPFAM" id="SSF56047">
    <property type="entry name" value="Ribosomal protein S8"/>
    <property type="match status" value="1"/>
</dbReference>
<dbReference type="GO" id="GO:0006412">
    <property type="term" value="P:translation"/>
    <property type="evidence" value="ECO:0007669"/>
    <property type="project" value="UniProtKB-UniRule"/>
</dbReference>
<evidence type="ECO:0000256" key="6">
    <source>
        <dbReference type="ARBA" id="ARBA00035258"/>
    </source>
</evidence>
<dbReference type="GO" id="GO:0005737">
    <property type="term" value="C:cytoplasm"/>
    <property type="evidence" value="ECO:0007669"/>
    <property type="project" value="UniProtKB-ARBA"/>
</dbReference>
<dbReference type="GO" id="GO:0005840">
    <property type="term" value="C:ribosome"/>
    <property type="evidence" value="ECO:0007669"/>
    <property type="project" value="UniProtKB-KW"/>
</dbReference>
<dbReference type="FunFam" id="3.30.1490.10:FF:000001">
    <property type="entry name" value="30S ribosomal protein S8"/>
    <property type="match status" value="1"/>
</dbReference>
<comment type="function">
    <text evidence="7">One of the primary rRNA binding proteins, it binds directly to 16S rRNA central domain where it helps coordinate assembly of the platform of the 30S subunit.</text>
</comment>
<dbReference type="EMBL" id="MHKB01000008">
    <property type="protein sequence ID" value="OGY79621.1"/>
    <property type="molecule type" value="Genomic_DNA"/>
</dbReference>
<dbReference type="HAMAP" id="MF_01302_B">
    <property type="entry name" value="Ribosomal_uS8_B"/>
    <property type="match status" value="1"/>
</dbReference>
<name>A0A1G2ART0_9BACT</name>
<sequence>MMNDPIADMLTRIRNAGMIKKSSVLVPWSKLKFSLAKLLEREGYIQKVEKVQHNNFSTLRIELKFNAENRMTISRMKRISKPGSRVYMQASALPHVLNDYGIAIVSTSQGIMTNKEARKRRLGGEILCEIY</sequence>
<organism evidence="9 10">
    <name type="scientific">Candidatus Kerfeldbacteria bacterium RIFCSPHIGHO2_02_FULL_42_14</name>
    <dbReference type="NCBI Taxonomy" id="1798540"/>
    <lineage>
        <taxon>Bacteria</taxon>
        <taxon>Candidatus Kerfeldiibacteriota</taxon>
    </lineage>
</organism>
<evidence type="ECO:0000256" key="3">
    <source>
        <dbReference type="ARBA" id="ARBA00022884"/>
    </source>
</evidence>
<evidence type="ECO:0000256" key="4">
    <source>
        <dbReference type="ARBA" id="ARBA00022980"/>
    </source>
</evidence>
<dbReference type="Gene3D" id="3.30.1370.30">
    <property type="match status" value="1"/>
</dbReference>
<evidence type="ECO:0000313" key="10">
    <source>
        <dbReference type="Proteomes" id="UP000177165"/>
    </source>
</evidence>
<protein>
    <recommendedName>
        <fullName evidence="6 7">Small ribosomal subunit protein uS8</fullName>
    </recommendedName>
</protein>
<comment type="caution">
    <text evidence="9">The sequence shown here is derived from an EMBL/GenBank/DDBJ whole genome shotgun (WGS) entry which is preliminary data.</text>
</comment>
<evidence type="ECO:0000256" key="5">
    <source>
        <dbReference type="ARBA" id="ARBA00023274"/>
    </source>
</evidence>
<dbReference type="InterPro" id="IPR035987">
    <property type="entry name" value="Ribosomal_uS8_sf"/>
</dbReference>